<feature type="domain" description="NIF system FeS cluster assembly NifU N-terminal" evidence="2">
    <location>
        <begin position="15"/>
        <end position="133"/>
    </location>
</feature>
<sequence>MNNEARHPVNLSALYQQVILDHYKKPRNKGAVERAVLKKHLHNPTCGDDIEVQVSLGEDGRIDDVKWNGRGCSISMASASMMSVALKGKTLAEAQELMQSFYRMIQGEQGNYKALGEIQALSGVSKFPVRIKCATLAWHCLEEGIREYEGGDANG</sequence>
<dbReference type="FunFam" id="3.90.1010.10:FF:000002">
    <property type="entry name" value="Iron-sulfur cluster assembly scaffold protein NifU"/>
    <property type="match status" value="1"/>
</dbReference>
<evidence type="ECO:0000259" key="2">
    <source>
        <dbReference type="Pfam" id="PF01592"/>
    </source>
</evidence>
<dbReference type="InterPro" id="IPR002871">
    <property type="entry name" value="NIF_FeS_clus_asmbl_NifU_N"/>
</dbReference>
<dbReference type="NCBIfam" id="TIGR01994">
    <property type="entry name" value="SUF_scaf_2"/>
    <property type="match status" value="1"/>
</dbReference>
<dbReference type="PANTHER" id="PTHR10093">
    <property type="entry name" value="IRON-SULFUR CLUSTER ASSEMBLY ENZYME NIFU HOMOLOG"/>
    <property type="match status" value="1"/>
</dbReference>
<dbReference type="GO" id="GO:0005506">
    <property type="term" value="F:iron ion binding"/>
    <property type="evidence" value="ECO:0007669"/>
    <property type="project" value="InterPro"/>
</dbReference>
<dbReference type="GO" id="GO:0016226">
    <property type="term" value="P:iron-sulfur cluster assembly"/>
    <property type="evidence" value="ECO:0007669"/>
    <property type="project" value="InterPro"/>
</dbReference>
<evidence type="ECO:0000313" key="4">
    <source>
        <dbReference type="Proteomes" id="UP000732377"/>
    </source>
</evidence>
<reference evidence="3" key="1">
    <citation type="submission" date="2017-11" db="EMBL/GenBank/DDBJ databases">
        <title>Three new genomes from thermophilic consortium.</title>
        <authorList>
            <person name="Quaggio R."/>
            <person name="Amgarten D."/>
            <person name="Setubal J.C."/>
        </authorList>
    </citation>
    <scope>NUCLEOTIDE SEQUENCE</scope>
    <source>
        <strain evidence="3">ZCTH01-B2</strain>
    </source>
</reference>
<dbReference type="GO" id="GO:0051536">
    <property type="term" value="F:iron-sulfur cluster binding"/>
    <property type="evidence" value="ECO:0007669"/>
    <property type="project" value="InterPro"/>
</dbReference>
<dbReference type="AlphaFoldDB" id="A0A953HZK7"/>
<dbReference type="EMBL" id="PIUK01000031">
    <property type="protein sequence ID" value="MBY6275582.1"/>
    <property type="molecule type" value="Genomic_DNA"/>
</dbReference>
<evidence type="ECO:0000313" key="3">
    <source>
        <dbReference type="EMBL" id="MBY6275582.1"/>
    </source>
</evidence>
<dbReference type="CDD" id="cd06664">
    <property type="entry name" value="IscU_like"/>
    <property type="match status" value="1"/>
</dbReference>
<dbReference type="Pfam" id="PF01592">
    <property type="entry name" value="NifU_N"/>
    <property type="match status" value="1"/>
</dbReference>
<comment type="caution">
    <text evidence="3">The sequence shown here is derived from an EMBL/GenBank/DDBJ whole genome shotgun (WGS) entry which is preliminary data.</text>
</comment>
<dbReference type="RefSeq" id="WP_043713889.1">
    <property type="nucleotide sequence ID" value="NZ_JACSIR010000029.1"/>
</dbReference>
<name>A0A953HZK7_SYMTR</name>
<dbReference type="Proteomes" id="UP000732377">
    <property type="component" value="Unassembled WGS sequence"/>
</dbReference>
<evidence type="ECO:0000256" key="1">
    <source>
        <dbReference type="ARBA" id="ARBA00006420"/>
    </source>
</evidence>
<organism evidence="3 4">
    <name type="scientific">Symbiobacterium thermophilum</name>
    <dbReference type="NCBI Taxonomy" id="2734"/>
    <lineage>
        <taxon>Bacteria</taxon>
        <taxon>Bacillati</taxon>
        <taxon>Bacillota</taxon>
        <taxon>Clostridia</taxon>
        <taxon>Eubacteriales</taxon>
        <taxon>Symbiobacteriaceae</taxon>
        <taxon>Symbiobacterium</taxon>
    </lineage>
</organism>
<accession>A0A953HZK7</accession>
<proteinExistence type="inferred from homology"/>
<protein>
    <submittedName>
        <fullName evidence="3">SUF system NifU family Fe-S cluster assembly protein</fullName>
    </submittedName>
</protein>
<gene>
    <name evidence="3" type="ORF">CWE10_05065</name>
</gene>
<comment type="similarity">
    <text evidence="1">Belongs to the NifU family.</text>
</comment>
<dbReference type="SUPFAM" id="SSF82649">
    <property type="entry name" value="SufE/NifU"/>
    <property type="match status" value="1"/>
</dbReference>
<dbReference type="Gene3D" id="3.90.1010.10">
    <property type="match status" value="1"/>
</dbReference>